<evidence type="ECO:0000313" key="2">
    <source>
        <dbReference type="Proteomes" id="UP000020529"/>
    </source>
</evidence>
<evidence type="ECO:0000313" key="1">
    <source>
        <dbReference type="EMBL" id="EXY74631.1"/>
    </source>
</evidence>
<gene>
    <name evidence="1" type="ORF">M124_1553</name>
</gene>
<dbReference type="PATRIC" id="fig|1339315.3.peg.2325"/>
<comment type="caution">
    <text evidence="1">The sequence shown here is derived from an EMBL/GenBank/DDBJ whole genome shotgun (WGS) entry which is preliminary data.</text>
</comment>
<accession>A0A015TVB1</accession>
<evidence type="ECO:0008006" key="3">
    <source>
        <dbReference type="Google" id="ProtNLM"/>
    </source>
</evidence>
<protein>
    <recommendedName>
        <fullName evidence="3">DUF4469 domain-containing protein</fullName>
    </recommendedName>
</protein>
<sequence length="122" mass="13989">MVEIRKIEEVWGGVDIPEITGIYDPLSGLRDGTITSQAPIVVSGYNLNRYALENIRLCLVTHAKPEQVIDIRLVYRYSEGKVVVALPELKPGEYRPAVILKGDEKKVYVLPMRWVVRGRWRR</sequence>
<dbReference type="EMBL" id="JGCY01000276">
    <property type="protein sequence ID" value="EXY74631.1"/>
    <property type="molecule type" value="Genomic_DNA"/>
</dbReference>
<dbReference type="Proteomes" id="UP000020529">
    <property type="component" value="Unassembled WGS sequence"/>
</dbReference>
<organism evidence="1 2">
    <name type="scientific">Bacteroides fragilis str. 3988T(B)14</name>
    <dbReference type="NCBI Taxonomy" id="1339315"/>
    <lineage>
        <taxon>Bacteria</taxon>
        <taxon>Pseudomonadati</taxon>
        <taxon>Bacteroidota</taxon>
        <taxon>Bacteroidia</taxon>
        <taxon>Bacteroidales</taxon>
        <taxon>Bacteroidaceae</taxon>
        <taxon>Bacteroides</taxon>
    </lineage>
</organism>
<name>A0A015TVB1_BACFG</name>
<dbReference type="Gene3D" id="2.70.50.70">
    <property type="match status" value="1"/>
</dbReference>
<dbReference type="AlphaFoldDB" id="A0A015TVB1"/>
<dbReference type="RefSeq" id="WP_022347402.1">
    <property type="nucleotide sequence ID" value="NZ_JGCY01000276.1"/>
</dbReference>
<reference evidence="1 2" key="1">
    <citation type="submission" date="2014-02" db="EMBL/GenBank/DDBJ databases">
        <authorList>
            <person name="Sears C."/>
            <person name="Carroll K."/>
            <person name="Sack B.R."/>
            <person name="Qadri F."/>
            <person name="Myers L.L."/>
            <person name="Chung G.-T."/>
            <person name="Escheverria P."/>
            <person name="Fraser C.M."/>
            <person name="Sadzewicz L."/>
            <person name="Shefchek K.A."/>
            <person name="Tallon L."/>
            <person name="Das S.P."/>
            <person name="Daugherty S."/>
            <person name="Mongodin E.F."/>
        </authorList>
    </citation>
    <scope>NUCLEOTIDE SEQUENCE [LARGE SCALE GENOMIC DNA]</scope>
    <source>
        <strain evidence="2">3988T(B)14</strain>
    </source>
</reference>
<proteinExistence type="predicted"/>